<feature type="transmembrane region" description="Helical" evidence="6">
    <location>
        <begin position="306"/>
        <end position="325"/>
    </location>
</feature>
<dbReference type="Proteomes" id="UP001595974">
    <property type="component" value="Unassembled WGS sequence"/>
</dbReference>
<dbReference type="EMBL" id="JBHSOG010000016">
    <property type="protein sequence ID" value="MFC5768886.1"/>
    <property type="molecule type" value="Genomic_DNA"/>
</dbReference>
<reference evidence="8" key="1">
    <citation type="journal article" date="2019" name="Int. J. Syst. Evol. Microbiol.">
        <title>The Global Catalogue of Microorganisms (GCM) 10K type strain sequencing project: providing services to taxonomists for standard genome sequencing and annotation.</title>
        <authorList>
            <consortium name="The Broad Institute Genomics Platform"/>
            <consortium name="The Broad Institute Genome Sequencing Center for Infectious Disease"/>
            <person name="Wu L."/>
            <person name="Ma J."/>
        </authorList>
    </citation>
    <scope>NUCLEOTIDE SEQUENCE [LARGE SCALE GENOMIC DNA]</scope>
    <source>
        <strain evidence="8">SHR3</strain>
    </source>
</reference>
<dbReference type="InterPro" id="IPR043428">
    <property type="entry name" value="LivM-like"/>
</dbReference>
<feature type="transmembrane region" description="Helical" evidence="6">
    <location>
        <begin position="55"/>
        <end position="75"/>
    </location>
</feature>
<evidence type="ECO:0000256" key="5">
    <source>
        <dbReference type="ARBA" id="ARBA00023136"/>
    </source>
</evidence>
<evidence type="ECO:0000313" key="8">
    <source>
        <dbReference type="Proteomes" id="UP001595974"/>
    </source>
</evidence>
<protein>
    <submittedName>
        <fullName evidence="7">Branched-chain amino acid ABC transporter permease</fullName>
    </submittedName>
</protein>
<feature type="transmembrane region" description="Helical" evidence="6">
    <location>
        <begin position="134"/>
        <end position="152"/>
    </location>
</feature>
<dbReference type="RefSeq" id="WP_232516481.1">
    <property type="nucleotide sequence ID" value="NZ_JBHSOG010000016.1"/>
</dbReference>
<keyword evidence="4 6" id="KW-1133">Transmembrane helix</keyword>
<feature type="transmembrane region" description="Helical" evidence="6">
    <location>
        <begin position="269"/>
        <end position="294"/>
    </location>
</feature>
<evidence type="ECO:0000256" key="1">
    <source>
        <dbReference type="ARBA" id="ARBA00004651"/>
    </source>
</evidence>
<evidence type="ECO:0000256" key="2">
    <source>
        <dbReference type="ARBA" id="ARBA00022475"/>
    </source>
</evidence>
<comment type="subcellular location">
    <subcellularLocation>
        <location evidence="1">Cell membrane</location>
        <topology evidence="1">Multi-pass membrane protein</topology>
    </subcellularLocation>
</comment>
<accession>A0ABW1APU6</accession>
<dbReference type="Pfam" id="PF02653">
    <property type="entry name" value="BPD_transp_2"/>
    <property type="match status" value="1"/>
</dbReference>
<evidence type="ECO:0000313" key="7">
    <source>
        <dbReference type="EMBL" id="MFC5768886.1"/>
    </source>
</evidence>
<keyword evidence="2" id="KW-1003">Cell membrane</keyword>
<feature type="transmembrane region" description="Helical" evidence="6">
    <location>
        <begin position="82"/>
        <end position="99"/>
    </location>
</feature>
<dbReference type="InterPro" id="IPR001851">
    <property type="entry name" value="ABC_transp_permease"/>
</dbReference>
<keyword evidence="3 6" id="KW-0812">Transmembrane</keyword>
<dbReference type="PANTHER" id="PTHR30482">
    <property type="entry name" value="HIGH-AFFINITY BRANCHED-CHAIN AMINO ACID TRANSPORT SYSTEM PERMEASE"/>
    <property type="match status" value="1"/>
</dbReference>
<keyword evidence="5 6" id="KW-0472">Membrane</keyword>
<evidence type="ECO:0000256" key="4">
    <source>
        <dbReference type="ARBA" id="ARBA00022989"/>
    </source>
</evidence>
<evidence type="ECO:0000256" key="6">
    <source>
        <dbReference type="SAM" id="Phobius"/>
    </source>
</evidence>
<feature type="transmembrane region" description="Helical" evidence="6">
    <location>
        <begin position="105"/>
        <end position="125"/>
    </location>
</feature>
<name>A0ABW1APU6_9RHOO</name>
<feature type="transmembrane region" description="Helical" evidence="6">
    <location>
        <begin position="183"/>
        <end position="202"/>
    </location>
</feature>
<feature type="transmembrane region" description="Helical" evidence="6">
    <location>
        <begin position="32"/>
        <end position="49"/>
    </location>
</feature>
<dbReference type="PANTHER" id="PTHR30482:SF18">
    <property type="entry name" value="BRANCHED AMINO ACID TRANSPORT SYSTEM PERMEASE"/>
    <property type="match status" value="1"/>
</dbReference>
<dbReference type="CDD" id="cd06581">
    <property type="entry name" value="TM_PBP1_LivM_like"/>
    <property type="match status" value="1"/>
</dbReference>
<organism evidence="7 8">
    <name type="scientific">Thauera sinica</name>
    <dbReference type="NCBI Taxonomy" id="2665146"/>
    <lineage>
        <taxon>Bacteria</taxon>
        <taxon>Pseudomonadati</taxon>
        <taxon>Pseudomonadota</taxon>
        <taxon>Betaproteobacteria</taxon>
        <taxon>Rhodocyclales</taxon>
        <taxon>Zoogloeaceae</taxon>
        <taxon>Thauera</taxon>
    </lineage>
</organism>
<keyword evidence="8" id="KW-1185">Reference proteome</keyword>
<gene>
    <name evidence="7" type="ORF">ACFPTN_05835</name>
</gene>
<sequence length="337" mass="35179">MANMNEMATPAEVVPAAPSANAKVETRSPLRMGPVIALGGIIALLPFATSSEYQLHMAVMIGIHAVIAISLNLLVGHAGQISLGHAGFMAIGAYGTAILSSRYGWPPLLGVAVSAAAAGGLAFLVGHPILRLKGYYLAMATLGLGMIIYLVISNEVWLTGGPDGMSLAVLTVFGTEIDSAAQWYWIVGGILLLVYWMACNLVDAPIGRALRALEGPDALAASSGIDISWNKVRIFTVSAVLTAMMGGVGALYSGFITPKSADFMQSIELILMVILGGMGSVAGAVVGAGIVTMLPQVLTSLEHHESLVYGLILILVMVFMPKGLVPTLAQLARRFHR</sequence>
<comment type="caution">
    <text evidence="7">The sequence shown here is derived from an EMBL/GenBank/DDBJ whole genome shotgun (WGS) entry which is preliminary data.</text>
</comment>
<evidence type="ECO:0000256" key="3">
    <source>
        <dbReference type="ARBA" id="ARBA00022692"/>
    </source>
</evidence>
<feature type="transmembrane region" description="Helical" evidence="6">
    <location>
        <begin position="234"/>
        <end position="257"/>
    </location>
</feature>
<proteinExistence type="predicted"/>